<dbReference type="KEGG" id="hadh:FRZ61_40040"/>
<reference evidence="1 2" key="1">
    <citation type="submission" date="2019-08" db="EMBL/GenBank/DDBJ databases">
        <title>Hyperibacter terrae gen. nov., sp. nov. and Hyperibacter viscosus sp. nov., two new members in the family Rhodospirillaceae isolated from the rhizosphere of Hypericum perforatum.</title>
        <authorList>
            <person name="Noviana Z."/>
        </authorList>
    </citation>
    <scope>NUCLEOTIDE SEQUENCE [LARGE SCALE GENOMIC DNA]</scope>
    <source>
        <strain evidence="1 2">R5959</strain>
    </source>
</reference>
<name>A0A5J6N5W2_9PROT</name>
<dbReference type="EMBL" id="CP042582">
    <property type="protein sequence ID" value="QEX24063.1"/>
    <property type="molecule type" value="Genomic_DNA"/>
</dbReference>
<protein>
    <submittedName>
        <fullName evidence="1">Uncharacterized protein</fullName>
    </submittedName>
</protein>
<organism evidence="1 2">
    <name type="scientific">Hypericibacter adhaerens</name>
    <dbReference type="NCBI Taxonomy" id="2602016"/>
    <lineage>
        <taxon>Bacteria</taxon>
        <taxon>Pseudomonadati</taxon>
        <taxon>Pseudomonadota</taxon>
        <taxon>Alphaproteobacteria</taxon>
        <taxon>Rhodospirillales</taxon>
        <taxon>Dongiaceae</taxon>
        <taxon>Hypericibacter</taxon>
    </lineage>
</organism>
<sequence length="69" mass="6977">MGSLWSVSAVAAATGPAIAARIEASDKASDKASISRRRIIVLPRAVTGSAILREAAGLEQAKAGRETGS</sequence>
<gene>
    <name evidence="1" type="ORF">FRZ61_40040</name>
</gene>
<proteinExistence type="predicted"/>
<dbReference type="Proteomes" id="UP000325797">
    <property type="component" value="Chromosome"/>
</dbReference>
<evidence type="ECO:0000313" key="2">
    <source>
        <dbReference type="Proteomes" id="UP000325797"/>
    </source>
</evidence>
<evidence type="ECO:0000313" key="1">
    <source>
        <dbReference type="EMBL" id="QEX24063.1"/>
    </source>
</evidence>
<accession>A0A5J6N5W2</accession>
<dbReference type="AlphaFoldDB" id="A0A5J6N5W2"/>
<keyword evidence="2" id="KW-1185">Reference proteome</keyword>